<dbReference type="InterPro" id="IPR029045">
    <property type="entry name" value="ClpP/crotonase-like_dom_sf"/>
</dbReference>
<reference evidence="2 3" key="1">
    <citation type="submission" date="2019-12" db="EMBL/GenBank/DDBJ databases">
        <title>Novel species isolated from a subtropical stream in China.</title>
        <authorList>
            <person name="Lu H."/>
        </authorList>
    </citation>
    <scope>NUCLEOTIDE SEQUENCE [LARGE SCALE GENOMIC DNA]</scope>
    <source>
        <strain evidence="2 3">FT94W</strain>
    </source>
</reference>
<keyword evidence="3" id="KW-1185">Reference proteome</keyword>
<dbReference type="SUPFAM" id="SSF52096">
    <property type="entry name" value="ClpP/crotonase"/>
    <property type="match status" value="1"/>
</dbReference>
<name>A0ABW9V2Q7_9BURK</name>
<dbReference type="Proteomes" id="UP000449678">
    <property type="component" value="Unassembled WGS sequence"/>
</dbReference>
<evidence type="ECO:0000313" key="2">
    <source>
        <dbReference type="EMBL" id="MYM32817.1"/>
    </source>
</evidence>
<proteinExistence type="predicted"/>
<gene>
    <name evidence="2" type="ORF">GTP38_00435</name>
</gene>
<dbReference type="EMBL" id="WWCO01000001">
    <property type="protein sequence ID" value="MYM32817.1"/>
    <property type="molecule type" value="Genomic_DNA"/>
</dbReference>
<accession>A0ABW9V2Q7</accession>
<dbReference type="RefSeq" id="WP_160988240.1">
    <property type="nucleotide sequence ID" value="NZ_WWCO01000001.1"/>
</dbReference>
<evidence type="ECO:0000256" key="1">
    <source>
        <dbReference type="SAM" id="SignalP"/>
    </source>
</evidence>
<organism evidence="2 3">
    <name type="scientific">Duganella lactea</name>
    <dbReference type="NCBI Taxonomy" id="2692173"/>
    <lineage>
        <taxon>Bacteria</taxon>
        <taxon>Pseudomonadati</taxon>
        <taxon>Pseudomonadota</taxon>
        <taxon>Betaproteobacteria</taxon>
        <taxon>Burkholderiales</taxon>
        <taxon>Oxalobacteraceae</taxon>
        <taxon>Telluria group</taxon>
        <taxon>Duganella</taxon>
    </lineage>
</organism>
<feature type="chain" id="PRO_5045106231" description="Alpha/beta hydrolase" evidence="1">
    <location>
        <begin position="40"/>
        <end position="281"/>
    </location>
</feature>
<sequence length="281" mass="30472">MRNSDSITQHCQAPKPRRLTAYFVCLMLSLFWPSRFAYAADFSSERVGEVLYFTGKLTETSASVIRTFIAEKGESIVIDSEGGDVLAGISVGKDLAASDVKVIVRNYCISSCANYIFLGAKRKRLMEGAVLGFHGAPKSTYAGVQSDVGRAIDGIAKESTEFFKSTGVDEALLSKSHALTKLEKPEITFTLSVNGVTKEYKSQASALDALTACLRKKKQCSMTMAKRGVSDSRLYFPSLQAMTAAGVQGIEAYPYPKNSSEMTELAKNLGGYVELIGDFPI</sequence>
<evidence type="ECO:0000313" key="3">
    <source>
        <dbReference type="Proteomes" id="UP000449678"/>
    </source>
</evidence>
<evidence type="ECO:0008006" key="4">
    <source>
        <dbReference type="Google" id="ProtNLM"/>
    </source>
</evidence>
<feature type="signal peptide" evidence="1">
    <location>
        <begin position="1"/>
        <end position="39"/>
    </location>
</feature>
<comment type="caution">
    <text evidence="2">The sequence shown here is derived from an EMBL/GenBank/DDBJ whole genome shotgun (WGS) entry which is preliminary data.</text>
</comment>
<protein>
    <recommendedName>
        <fullName evidence="4">Alpha/beta hydrolase</fullName>
    </recommendedName>
</protein>
<dbReference type="Gene3D" id="3.90.226.10">
    <property type="entry name" value="2-enoyl-CoA Hydratase, Chain A, domain 1"/>
    <property type="match status" value="1"/>
</dbReference>
<keyword evidence="1" id="KW-0732">Signal</keyword>